<keyword evidence="1" id="KW-0812">Transmembrane</keyword>
<sequence>MVSGPPDHSTCNLVCIVSRTRLTKVCLLFPCCFGVWALLPCSRRWILRLGYAQLGLVRNWYLWQCL</sequence>
<dbReference type="Proteomes" id="UP000265566">
    <property type="component" value="Chromosome 2"/>
</dbReference>
<dbReference type="Gramene" id="rna7706">
    <property type="protein sequence ID" value="RHN72038.1"/>
    <property type="gene ID" value="gene7706"/>
</dbReference>
<accession>A0A396J5W6</accession>
<name>A0A396J5W6_MEDTR</name>
<dbReference type="EMBL" id="PSQE01000002">
    <property type="protein sequence ID" value="RHN72038.1"/>
    <property type="molecule type" value="Genomic_DNA"/>
</dbReference>
<evidence type="ECO:0000256" key="1">
    <source>
        <dbReference type="SAM" id="Phobius"/>
    </source>
</evidence>
<evidence type="ECO:0000313" key="2">
    <source>
        <dbReference type="EMBL" id="RHN72038.1"/>
    </source>
</evidence>
<comment type="caution">
    <text evidence="2">The sequence shown here is derived from an EMBL/GenBank/DDBJ whole genome shotgun (WGS) entry which is preliminary data.</text>
</comment>
<gene>
    <name evidence="2" type="ORF">MtrunA17_Chr2g0283331</name>
</gene>
<organism evidence="2">
    <name type="scientific">Medicago truncatula</name>
    <name type="common">Barrel medic</name>
    <name type="synonym">Medicago tribuloides</name>
    <dbReference type="NCBI Taxonomy" id="3880"/>
    <lineage>
        <taxon>Eukaryota</taxon>
        <taxon>Viridiplantae</taxon>
        <taxon>Streptophyta</taxon>
        <taxon>Embryophyta</taxon>
        <taxon>Tracheophyta</taxon>
        <taxon>Spermatophyta</taxon>
        <taxon>Magnoliopsida</taxon>
        <taxon>eudicotyledons</taxon>
        <taxon>Gunneridae</taxon>
        <taxon>Pentapetalae</taxon>
        <taxon>rosids</taxon>
        <taxon>fabids</taxon>
        <taxon>Fabales</taxon>
        <taxon>Fabaceae</taxon>
        <taxon>Papilionoideae</taxon>
        <taxon>50 kb inversion clade</taxon>
        <taxon>NPAAA clade</taxon>
        <taxon>Hologalegina</taxon>
        <taxon>IRL clade</taxon>
        <taxon>Trifolieae</taxon>
        <taxon>Medicago</taxon>
    </lineage>
</organism>
<keyword evidence="1" id="KW-0472">Membrane</keyword>
<dbReference type="AlphaFoldDB" id="A0A396J5W6"/>
<keyword evidence="1" id="KW-1133">Transmembrane helix</keyword>
<protein>
    <recommendedName>
        <fullName evidence="3">Transmembrane protein</fullName>
    </recommendedName>
</protein>
<proteinExistence type="predicted"/>
<feature type="transmembrane region" description="Helical" evidence="1">
    <location>
        <begin position="22"/>
        <end position="39"/>
    </location>
</feature>
<evidence type="ECO:0008006" key="3">
    <source>
        <dbReference type="Google" id="ProtNLM"/>
    </source>
</evidence>
<reference evidence="2" key="1">
    <citation type="journal article" date="2018" name="Nat. Plants">
        <title>Whole-genome landscape of Medicago truncatula symbiotic genes.</title>
        <authorList>
            <person name="Pecrix Y."/>
            <person name="Gamas P."/>
            <person name="Carrere S."/>
        </authorList>
    </citation>
    <scope>NUCLEOTIDE SEQUENCE</scope>
    <source>
        <tissue evidence="2">Leaves</tissue>
    </source>
</reference>